<evidence type="ECO:0000256" key="5">
    <source>
        <dbReference type="ARBA" id="ARBA00022989"/>
    </source>
</evidence>
<dbReference type="GO" id="GO:0042158">
    <property type="term" value="P:lipoprotein biosynthetic process"/>
    <property type="evidence" value="ECO:0007669"/>
    <property type="project" value="InterPro"/>
</dbReference>
<reference evidence="8 9" key="1">
    <citation type="submission" date="2015-04" db="EMBL/GenBank/DDBJ databases">
        <title>Genome sequence of Mycoplasma leachii strain 06049.</title>
        <authorList>
            <person name="Sirand-Pugnet P."/>
            <person name="Breton M."/>
            <person name="Dordet-Frisoni E."/>
            <person name="Baranowski E."/>
            <person name="Barre A."/>
            <person name="Couture C."/>
            <person name="Dupuy V."/>
            <person name="Gaurivaud P."/>
            <person name="Jacob D."/>
            <person name="Lemaitre C."/>
            <person name="Manso-Silvan L."/>
            <person name="Nikolski M."/>
            <person name="Nouvel L.-X."/>
            <person name="Poumarat F."/>
            <person name="Tardy F."/>
            <person name="Thebault P."/>
            <person name="Theil S."/>
            <person name="Citti C."/>
            <person name="Thiaucourt F."/>
            <person name="Blanchard A."/>
        </authorList>
    </citation>
    <scope>NUCLEOTIDE SEQUENCE [LARGE SCALE GENOMIC DNA]</scope>
    <source>
        <strain evidence="8 9">06049</strain>
    </source>
</reference>
<keyword evidence="4 7" id="KW-0812">Transmembrane</keyword>
<accession>A0A2T4IAQ8</accession>
<dbReference type="GO" id="GO:0005886">
    <property type="term" value="C:plasma membrane"/>
    <property type="evidence" value="ECO:0007669"/>
    <property type="project" value="InterPro"/>
</dbReference>
<evidence type="ECO:0000256" key="6">
    <source>
        <dbReference type="ARBA" id="ARBA00023136"/>
    </source>
</evidence>
<evidence type="ECO:0000313" key="8">
    <source>
        <dbReference type="EMBL" id="PTD31740.1"/>
    </source>
</evidence>
<dbReference type="RefSeq" id="WP_013448052.1">
    <property type="nucleotide sequence ID" value="NZ_LAUU01000003.1"/>
</dbReference>
<protein>
    <submittedName>
        <fullName evidence="8">Prolipoprotein diacylglyceryl transferase</fullName>
    </submittedName>
</protein>
<proteinExistence type="inferred from homology"/>
<feature type="transmembrane region" description="Helical" evidence="7">
    <location>
        <begin position="277"/>
        <end position="300"/>
    </location>
</feature>
<evidence type="ECO:0000256" key="2">
    <source>
        <dbReference type="ARBA" id="ARBA00022475"/>
    </source>
</evidence>
<evidence type="ECO:0000313" key="9">
    <source>
        <dbReference type="Proteomes" id="UP000241093"/>
    </source>
</evidence>
<evidence type="ECO:0000256" key="1">
    <source>
        <dbReference type="ARBA" id="ARBA00007150"/>
    </source>
</evidence>
<keyword evidence="8" id="KW-0449">Lipoprotein</keyword>
<feature type="transmembrane region" description="Helical" evidence="7">
    <location>
        <begin position="177"/>
        <end position="195"/>
    </location>
</feature>
<feature type="transmembrane region" description="Helical" evidence="7">
    <location>
        <begin position="12"/>
        <end position="33"/>
    </location>
</feature>
<feature type="transmembrane region" description="Helical" evidence="7">
    <location>
        <begin position="431"/>
        <end position="454"/>
    </location>
</feature>
<keyword evidence="3 8" id="KW-0808">Transferase</keyword>
<evidence type="ECO:0000256" key="7">
    <source>
        <dbReference type="SAM" id="Phobius"/>
    </source>
</evidence>
<keyword evidence="6 7" id="KW-0472">Membrane</keyword>
<keyword evidence="2" id="KW-1003">Cell membrane</keyword>
<evidence type="ECO:0000256" key="4">
    <source>
        <dbReference type="ARBA" id="ARBA00022692"/>
    </source>
</evidence>
<dbReference type="AlphaFoldDB" id="A0A2T4IAQ8"/>
<comment type="similarity">
    <text evidence="1">Belongs to the Lgt family.</text>
</comment>
<sequence length="476" mass="54253">MKSKLKLKVDKRVIIYTSLWIILSALIISLIVLSSKYFRIDWVQNRGFDTVLEYGNVKDVYLTKSNGTGGIRVYALTMTLGMIVAIGFSLYNFNKKDLSVSELAIGVIFIIPCSLFGASFFGKLNADGIGRHANGSTFWGLFAFWEGGMAIHGGVYVGSIVGLLIFYIIGRKTKVSLLVYADCIIPNILLGQAIGRWGNFFNHEVLGTPVAKIANSIPSHSDKAIDQIFSTYLQTHSRPLFLPDFILKNCLSIYSGENQIINNISLENGNVVLLSPIFFYESIALLLGWFVIMFIIPNVWKLFVKPIDKNNNVYKINHKFSFYQFFNPWLKSTETKLSSKDAWKKALNENIYDNASQTYINLTNNIDSKDYLEKKLIKNYVLNKLNNKNNYPITKAGVQMFSYFLVWNIVRYALEAQRPNDHLFIMHYKNFSLFVIGLSAIVGLIGMILSQHLLPSVFRKPGWLYEVEYFKIRKIN</sequence>
<organism evidence="8 9">
    <name type="scientific">Mycoplasma leachii 06049</name>
    <dbReference type="NCBI Taxonomy" id="1188244"/>
    <lineage>
        <taxon>Bacteria</taxon>
        <taxon>Bacillati</taxon>
        <taxon>Mycoplasmatota</taxon>
        <taxon>Mollicutes</taxon>
        <taxon>Mycoplasmataceae</taxon>
        <taxon>Mycoplasma</taxon>
    </lineage>
</organism>
<keyword evidence="5 7" id="KW-1133">Transmembrane helix</keyword>
<feature type="transmembrane region" description="Helical" evidence="7">
    <location>
        <begin position="71"/>
        <end position="91"/>
    </location>
</feature>
<dbReference type="GO" id="GO:0008961">
    <property type="term" value="F:phosphatidylglycerol-prolipoprotein diacylglyceryl transferase activity"/>
    <property type="evidence" value="ECO:0007669"/>
    <property type="project" value="InterPro"/>
</dbReference>
<dbReference type="Pfam" id="PF01790">
    <property type="entry name" value="LGT"/>
    <property type="match status" value="1"/>
</dbReference>
<dbReference type="EMBL" id="LAUU01000003">
    <property type="protein sequence ID" value="PTD31740.1"/>
    <property type="molecule type" value="Genomic_DNA"/>
</dbReference>
<evidence type="ECO:0000256" key="3">
    <source>
        <dbReference type="ARBA" id="ARBA00022679"/>
    </source>
</evidence>
<name>A0A2T4IAQ8_9MOLU</name>
<gene>
    <name evidence="8" type="primary">lgt-1</name>
    <name evidence="8" type="ORF">MLEAa_0740</name>
</gene>
<feature type="transmembrane region" description="Helical" evidence="7">
    <location>
        <begin position="142"/>
        <end position="170"/>
    </location>
</feature>
<dbReference type="InterPro" id="IPR001640">
    <property type="entry name" value="Lgt"/>
</dbReference>
<dbReference type="PROSITE" id="PS01311">
    <property type="entry name" value="LGT"/>
    <property type="match status" value="1"/>
</dbReference>
<dbReference type="PANTHER" id="PTHR30589:SF0">
    <property type="entry name" value="PHOSPHATIDYLGLYCEROL--PROLIPOPROTEIN DIACYLGLYCERYL TRANSFERASE"/>
    <property type="match status" value="1"/>
</dbReference>
<feature type="transmembrane region" description="Helical" evidence="7">
    <location>
        <begin position="103"/>
        <end position="122"/>
    </location>
</feature>
<dbReference type="Proteomes" id="UP000241093">
    <property type="component" value="Unassembled WGS sequence"/>
</dbReference>
<comment type="caution">
    <text evidence="8">The sequence shown here is derived from an EMBL/GenBank/DDBJ whole genome shotgun (WGS) entry which is preliminary data.</text>
</comment>
<dbReference type="PANTHER" id="PTHR30589">
    <property type="entry name" value="PROLIPOPROTEIN DIACYLGLYCERYL TRANSFERASE"/>
    <property type="match status" value="1"/>
</dbReference>